<sequence>MLHVRRIIRKGCHYSLFAKKQLQSTANETNDDVTTVDKEKIKSLDKQVAFLGRRSKKPIQQSIYAYKKINNTYYDWMFAVNKVVIPRDDLYRPLILRNVVKQILRYMSDSYFDFEQWLTFRDYLVKKDIGISRLFDGVFLHECVDHQRYLMALSYIDFLRKEDIELTPTGLAMLLLLARQMDIKSQYADIKISEDELLKAYDEFIKIQPIPDSLLTLPIISGLTLTRKWKESIKHLPILENDLESMQTALGYILTAAAKYHDYNFFFQLIDNVSQTEEIRIRKRRDRTLNYHDKSNESIKTTMTKNKKGIRTPFLTHMPLKMLKESDYYLISKTSQAYETFTNYLTGDKQMQINSLKKLLEKSQHNGYIPPLGFVQALEKKLKEIDQDKYRCDHIYFAPNGVSTNNQSCLPSIELNEDESQLLHRYVQDNFVDLIRKNCPSMTNDINKLENIHQCLIEKKVDVIFDCVHYPLLELDWSNRYPLYVKRILQQIVHEKEKTCLVLAKAHIEDYINQLDIQNTHVIRAHYETGHSALPILVALFNGPQTLLASAIDQRPFKSILEIKHVALLDQWIQTHQLVAIVKPDLVYLQAPCVYSTQVHMQEKQWLIPYYDGSPLADAEKVNRWFRVQIT</sequence>
<dbReference type="Proteomes" id="UP000677228">
    <property type="component" value="Unassembled WGS sequence"/>
</dbReference>
<accession>A0A8S2PVT0</accession>
<dbReference type="EMBL" id="CAJOBA010039294">
    <property type="protein sequence ID" value="CAF4075209.1"/>
    <property type="molecule type" value="Genomic_DNA"/>
</dbReference>
<evidence type="ECO:0000313" key="3">
    <source>
        <dbReference type="Proteomes" id="UP000682733"/>
    </source>
</evidence>
<dbReference type="AlphaFoldDB" id="A0A8S2PVT0"/>
<dbReference type="EMBL" id="CAJNOK010017737">
    <property type="protein sequence ID" value="CAF1269494.1"/>
    <property type="molecule type" value="Genomic_DNA"/>
</dbReference>
<comment type="caution">
    <text evidence="2">The sequence shown here is derived from an EMBL/GenBank/DDBJ whole genome shotgun (WGS) entry which is preliminary data.</text>
</comment>
<proteinExistence type="predicted"/>
<evidence type="ECO:0000313" key="1">
    <source>
        <dbReference type="EMBL" id="CAF1269494.1"/>
    </source>
</evidence>
<dbReference type="Proteomes" id="UP000682733">
    <property type="component" value="Unassembled WGS sequence"/>
</dbReference>
<name>A0A8S2PVT0_9BILA</name>
<reference evidence="2" key="1">
    <citation type="submission" date="2021-02" db="EMBL/GenBank/DDBJ databases">
        <authorList>
            <person name="Nowell W R."/>
        </authorList>
    </citation>
    <scope>NUCLEOTIDE SEQUENCE</scope>
</reference>
<evidence type="ECO:0000313" key="2">
    <source>
        <dbReference type="EMBL" id="CAF4075209.1"/>
    </source>
</evidence>
<gene>
    <name evidence="1" type="ORF">OVA965_LOCUS27116</name>
    <name evidence="2" type="ORF">TMI583_LOCUS27859</name>
</gene>
<protein>
    <submittedName>
        <fullName evidence="2">Uncharacterized protein</fullName>
    </submittedName>
</protein>
<organism evidence="2 3">
    <name type="scientific">Didymodactylos carnosus</name>
    <dbReference type="NCBI Taxonomy" id="1234261"/>
    <lineage>
        <taxon>Eukaryota</taxon>
        <taxon>Metazoa</taxon>
        <taxon>Spiralia</taxon>
        <taxon>Gnathifera</taxon>
        <taxon>Rotifera</taxon>
        <taxon>Eurotatoria</taxon>
        <taxon>Bdelloidea</taxon>
        <taxon>Philodinida</taxon>
        <taxon>Philodinidae</taxon>
        <taxon>Didymodactylos</taxon>
    </lineage>
</organism>